<evidence type="ECO:0000256" key="1">
    <source>
        <dbReference type="SAM" id="SignalP"/>
    </source>
</evidence>
<dbReference type="RefSeq" id="WP_260561473.1">
    <property type="nucleotide sequence ID" value="NZ_BAABEC010000192.1"/>
</dbReference>
<proteinExistence type="predicted"/>
<reference evidence="2" key="1">
    <citation type="submission" date="2022-09" db="EMBL/GenBank/DDBJ databases">
        <title>genome sequence of Deinococcus rubellus.</title>
        <authorList>
            <person name="Srinivasan S."/>
        </authorList>
    </citation>
    <scope>NUCLEOTIDE SEQUENCE</scope>
    <source>
        <strain evidence="2">Ant6</strain>
    </source>
</reference>
<protein>
    <recommendedName>
        <fullName evidence="4">Lipoprotein</fullName>
    </recommendedName>
</protein>
<feature type="chain" id="PRO_5046172276" description="Lipoprotein" evidence="1">
    <location>
        <begin position="19"/>
        <end position="151"/>
    </location>
</feature>
<evidence type="ECO:0008006" key="4">
    <source>
        <dbReference type="Google" id="ProtNLM"/>
    </source>
</evidence>
<keyword evidence="3" id="KW-1185">Reference proteome</keyword>
<evidence type="ECO:0000313" key="2">
    <source>
        <dbReference type="EMBL" id="UWX65217.1"/>
    </source>
</evidence>
<dbReference type="EMBL" id="CP104213">
    <property type="protein sequence ID" value="UWX65217.1"/>
    <property type="molecule type" value="Genomic_DNA"/>
</dbReference>
<dbReference type="Proteomes" id="UP001060261">
    <property type="component" value="Chromosome"/>
</dbReference>
<organism evidence="2 3">
    <name type="scientific">Deinococcus rubellus</name>
    <dbReference type="NCBI Taxonomy" id="1889240"/>
    <lineage>
        <taxon>Bacteria</taxon>
        <taxon>Thermotogati</taxon>
        <taxon>Deinococcota</taxon>
        <taxon>Deinococci</taxon>
        <taxon>Deinococcales</taxon>
        <taxon>Deinococcaceae</taxon>
        <taxon>Deinococcus</taxon>
    </lineage>
</organism>
<gene>
    <name evidence="2" type="ORF">N0D28_06065</name>
</gene>
<accession>A0ABY5YM85</accession>
<keyword evidence="1" id="KW-0732">Signal</keyword>
<evidence type="ECO:0000313" key="3">
    <source>
        <dbReference type="Proteomes" id="UP001060261"/>
    </source>
</evidence>
<sequence>MKLLAPALLMMAAVTACNRDVGFKPLPISLATHPSVLRGTWNGSTTSQALGLQLTATYDTTRQYQVSGTGSLDSEALTVAGTVNGGSLHSYLKAQNSPAPEFADLTLKRSGKTDLKLTCSADSRDATLVYWFWQCSLPGETTLFELTKGTP</sequence>
<name>A0ABY5YM85_9DEIO</name>
<dbReference type="PROSITE" id="PS51257">
    <property type="entry name" value="PROKAR_LIPOPROTEIN"/>
    <property type="match status" value="1"/>
</dbReference>
<feature type="signal peptide" evidence="1">
    <location>
        <begin position="1"/>
        <end position="18"/>
    </location>
</feature>